<evidence type="ECO:0000313" key="3">
    <source>
        <dbReference type="EMBL" id="CEO95949.1"/>
    </source>
</evidence>
<keyword evidence="2" id="KW-0812">Transmembrane</keyword>
<keyword evidence="4" id="KW-0496">Mitochondrion</keyword>
<geneLocation type="mitochondrion" evidence="4"/>
<comment type="similarity">
    <text evidence="1">Belongs to the DP1 family.</text>
</comment>
<feature type="transmembrane region" description="Helical" evidence="2">
    <location>
        <begin position="44"/>
        <end position="73"/>
    </location>
</feature>
<comment type="subcellular location">
    <subcellularLocation>
        <location evidence="1">Membrane</location>
        <topology evidence="1">Multi-pass membrane protein</topology>
    </subcellularLocation>
</comment>
<keyword evidence="5" id="KW-1185">Reference proteome</keyword>
<reference evidence="4 6" key="2">
    <citation type="submission" date="2018-03" db="EMBL/GenBank/DDBJ databases">
        <authorList>
            <person name="Fogelqvist J."/>
        </authorList>
    </citation>
    <scope>NUCLEOTIDE SEQUENCE [LARGE SCALE GENOMIC DNA]</scope>
</reference>
<evidence type="ECO:0000313" key="5">
    <source>
        <dbReference type="Proteomes" id="UP000039324"/>
    </source>
</evidence>
<name>A0A0G4ILB2_PLABS</name>
<evidence type="ECO:0000313" key="6">
    <source>
        <dbReference type="Proteomes" id="UP000290189"/>
    </source>
</evidence>
<sequence length="215" mass="23734">MDQVEILKTKVVVWVEELDAALVSRKIQVLGVVKDRTGLKHAHAAILSAGVFFLILLSAIGGKALTNCVGFIYPTIMSFQAVKSKDTEDDAYWLTYWIVFGVFQLVESFGDLILGWIPLYNLLKCIILVWLYAPQTKGAQIVFKQFIAPFMKKHSQEIQETIAAAKTFGAQMEAEVVKPTAKHLANKISETAMDMIASQLRAQQEGAGPTTSNAN</sequence>
<dbReference type="Pfam" id="PF03134">
    <property type="entry name" value="TB2_DP1_HVA22"/>
    <property type="match status" value="1"/>
</dbReference>
<dbReference type="OMA" id="MMPMANN"/>
<keyword evidence="2" id="KW-0472">Membrane</keyword>
<dbReference type="GO" id="GO:0016020">
    <property type="term" value="C:membrane"/>
    <property type="evidence" value="ECO:0007669"/>
    <property type="project" value="UniProtKB-SubCell"/>
</dbReference>
<dbReference type="AlphaFoldDB" id="A0A0G4ILB2"/>
<evidence type="ECO:0000256" key="2">
    <source>
        <dbReference type="SAM" id="Phobius"/>
    </source>
</evidence>
<gene>
    <name evidence="3" type="ORF">PBRA_004639</name>
    <name evidence="4" type="ORF">PLBR_LOCUS716</name>
</gene>
<keyword evidence="2" id="KW-1133">Transmembrane helix</keyword>
<protein>
    <recommendedName>
        <fullName evidence="7">Receptor expression-enhancing protein</fullName>
    </recommendedName>
</protein>
<evidence type="ECO:0000313" key="4">
    <source>
        <dbReference type="EMBL" id="SPQ93501.1"/>
    </source>
</evidence>
<dbReference type="EMBL" id="OVEO01000001">
    <property type="protein sequence ID" value="SPQ93501.1"/>
    <property type="molecule type" value="Genomic_DNA"/>
</dbReference>
<dbReference type="Proteomes" id="UP000039324">
    <property type="component" value="Unassembled WGS sequence"/>
</dbReference>
<accession>A0A0G4ILB2</accession>
<evidence type="ECO:0000256" key="1">
    <source>
        <dbReference type="RuleBase" id="RU362006"/>
    </source>
</evidence>
<dbReference type="EMBL" id="CDSF01000046">
    <property type="protein sequence ID" value="CEO95949.1"/>
    <property type="molecule type" value="Genomic_DNA"/>
</dbReference>
<organism evidence="3 5">
    <name type="scientific">Plasmodiophora brassicae</name>
    <name type="common">Clubroot disease agent</name>
    <dbReference type="NCBI Taxonomy" id="37360"/>
    <lineage>
        <taxon>Eukaryota</taxon>
        <taxon>Sar</taxon>
        <taxon>Rhizaria</taxon>
        <taxon>Endomyxa</taxon>
        <taxon>Phytomyxea</taxon>
        <taxon>Plasmodiophorida</taxon>
        <taxon>Plasmodiophoridae</taxon>
        <taxon>Plasmodiophora</taxon>
    </lineage>
</organism>
<dbReference type="OrthoDB" id="10009287at2759"/>
<dbReference type="PANTHER" id="PTHR12300">
    <property type="entry name" value="HVA22-LIKE PROTEINS"/>
    <property type="match status" value="1"/>
</dbReference>
<evidence type="ECO:0008006" key="7">
    <source>
        <dbReference type="Google" id="ProtNLM"/>
    </source>
</evidence>
<reference evidence="3 5" key="1">
    <citation type="submission" date="2015-02" db="EMBL/GenBank/DDBJ databases">
        <authorList>
            <person name="Chooi Y.-H."/>
        </authorList>
    </citation>
    <scope>NUCLEOTIDE SEQUENCE [LARGE SCALE GENOMIC DNA]</scope>
    <source>
        <strain evidence="3">E3</strain>
    </source>
</reference>
<dbReference type="Proteomes" id="UP000290189">
    <property type="component" value="Unassembled WGS sequence"/>
</dbReference>
<dbReference type="InterPro" id="IPR004345">
    <property type="entry name" value="TB2_DP1_HVA22"/>
</dbReference>
<proteinExistence type="inferred from homology"/>